<name>A0A319BUX6_9EURO</name>
<gene>
    <name evidence="1" type="ORF">BO82DRAFT_205503</name>
</gene>
<dbReference type="AlphaFoldDB" id="A0A319BUX6"/>
<sequence length="163" mass="18988">MAPNNLNQPDTESSDKTNSSTIYNRQVSVFRLALEGEIEGFRIFERECLYSSGRVAVVEMGYSVCNKAAQFDVWLTSQEQEWLISYCKQEHCSFRVVKNQLERGNPLFDAYGLEFAKHIVKKSYLNYLQATVVSPLRFQMVEELKTMGIKIEMRLRHRVDTWS</sequence>
<dbReference type="GeneID" id="37133388"/>
<dbReference type="Proteomes" id="UP000248340">
    <property type="component" value="Unassembled WGS sequence"/>
</dbReference>
<proteinExistence type="predicted"/>
<keyword evidence="2" id="KW-1185">Reference proteome</keyword>
<dbReference type="OrthoDB" id="10661335at2759"/>
<reference evidence="1 2" key="1">
    <citation type="submission" date="2016-12" db="EMBL/GenBank/DDBJ databases">
        <title>The genomes of Aspergillus section Nigri reveals drivers in fungal speciation.</title>
        <authorList>
            <consortium name="DOE Joint Genome Institute"/>
            <person name="Vesth T.C."/>
            <person name="Nybo J."/>
            <person name="Theobald S."/>
            <person name="Brandl J."/>
            <person name="Frisvad J.C."/>
            <person name="Nielsen K.F."/>
            <person name="Lyhne E.K."/>
            <person name="Kogle M.E."/>
            <person name="Kuo A."/>
            <person name="Riley R."/>
            <person name="Clum A."/>
            <person name="Nolan M."/>
            <person name="Lipzen A."/>
            <person name="Salamov A."/>
            <person name="Henrissat B."/>
            <person name="Wiebenga A."/>
            <person name="De Vries R.P."/>
            <person name="Grigoriev I.V."/>
            <person name="Mortensen U.H."/>
            <person name="Andersen M.R."/>
            <person name="Baker S.E."/>
        </authorList>
    </citation>
    <scope>NUCLEOTIDE SEQUENCE [LARGE SCALE GENOMIC DNA]</scope>
    <source>
        <strain evidence="1 2">CBS 121591</strain>
    </source>
</reference>
<dbReference type="RefSeq" id="XP_025486604.1">
    <property type="nucleotide sequence ID" value="XM_025630647.1"/>
</dbReference>
<protein>
    <submittedName>
        <fullName evidence="1">Uncharacterized protein</fullName>
    </submittedName>
</protein>
<accession>A0A319BUX6</accession>
<evidence type="ECO:0000313" key="2">
    <source>
        <dbReference type="Proteomes" id="UP000248340"/>
    </source>
</evidence>
<dbReference type="EMBL" id="KZ821758">
    <property type="protein sequence ID" value="PYH76404.1"/>
    <property type="molecule type" value="Genomic_DNA"/>
</dbReference>
<dbReference type="VEuPathDB" id="FungiDB:BO82DRAFT_205503"/>
<organism evidence="1 2">
    <name type="scientific">Aspergillus uvarum CBS 121591</name>
    <dbReference type="NCBI Taxonomy" id="1448315"/>
    <lineage>
        <taxon>Eukaryota</taxon>
        <taxon>Fungi</taxon>
        <taxon>Dikarya</taxon>
        <taxon>Ascomycota</taxon>
        <taxon>Pezizomycotina</taxon>
        <taxon>Eurotiomycetes</taxon>
        <taxon>Eurotiomycetidae</taxon>
        <taxon>Eurotiales</taxon>
        <taxon>Aspergillaceae</taxon>
        <taxon>Aspergillus</taxon>
        <taxon>Aspergillus subgen. Circumdati</taxon>
    </lineage>
</organism>
<evidence type="ECO:0000313" key="1">
    <source>
        <dbReference type="EMBL" id="PYH76404.1"/>
    </source>
</evidence>